<evidence type="ECO:0000313" key="2">
    <source>
        <dbReference type="EMBL" id="KAK2071664.1"/>
    </source>
</evidence>
<comment type="caution">
    <text evidence="2">The sequence shown here is derived from an EMBL/GenBank/DDBJ whole genome shotgun (WGS) entry which is preliminary data.</text>
</comment>
<organism evidence="2 3">
    <name type="scientific">Phyllachora maydis</name>
    <dbReference type="NCBI Taxonomy" id="1825666"/>
    <lineage>
        <taxon>Eukaryota</taxon>
        <taxon>Fungi</taxon>
        <taxon>Dikarya</taxon>
        <taxon>Ascomycota</taxon>
        <taxon>Pezizomycotina</taxon>
        <taxon>Sordariomycetes</taxon>
        <taxon>Sordariomycetidae</taxon>
        <taxon>Phyllachorales</taxon>
        <taxon>Phyllachoraceae</taxon>
        <taxon>Phyllachora</taxon>
    </lineage>
</organism>
<feature type="region of interest" description="Disordered" evidence="1">
    <location>
        <begin position="28"/>
        <end position="48"/>
    </location>
</feature>
<name>A0AAD9I6R9_9PEZI</name>
<feature type="region of interest" description="Disordered" evidence="1">
    <location>
        <begin position="199"/>
        <end position="299"/>
    </location>
</feature>
<protein>
    <submittedName>
        <fullName evidence="2">Uncharacterized protein</fullName>
    </submittedName>
</protein>
<proteinExistence type="predicted"/>
<feature type="region of interest" description="Disordered" evidence="1">
    <location>
        <begin position="328"/>
        <end position="440"/>
    </location>
</feature>
<dbReference type="EMBL" id="JAQQPM010000005">
    <property type="protein sequence ID" value="KAK2071664.1"/>
    <property type="molecule type" value="Genomic_DNA"/>
</dbReference>
<accession>A0AAD9I6R9</accession>
<gene>
    <name evidence="2" type="ORF">P8C59_006070</name>
</gene>
<feature type="compositionally biased region" description="Polar residues" evidence="1">
    <location>
        <begin position="367"/>
        <end position="395"/>
    </location>
</feature>
<feature type="compositionally biased region" description="Low complexity" evidence="1">
    <location>
        <begin position="406"/>
        <end position="416"/>
    </location>
</feature>
<reference evidence="2" key="1">
    <citation type="journal article" date="2023" name="Mol. Plant Microbe Interact.">
        <title>Elucidating the Obligate Nature and Biological Capacity of an Invasive Fungal Corn Pathogen.</title>
        <authorList>
            <person name="MacCready J.S."/>
            <person name="Roggenkamp E.M."/>
            <person name="Gdanetz K."/>
            <person name="Chilvers M.I."/>
        </authorList>
    </citation>
    <scope>NUCLEOTIDE SEQUENCE</scope>
    <source>
        <strain evidence="2">PM02</strain>
    </source>
</reference>
<dbReference type="Proteomes" id="UP001217918">
    <property type="component" value="Unassembled WGS sequence"/>
</dbReference>
<evidence type="ECO:0000256" key="1">
    <source>
        <dbReference type="SAM" id="MobiDB-lite"/>
    </source>
</evidence>
<sequence length="498" mass="54106">MAATDCRIPGAYHHFDGASAAAQGLSAGLFRPPRSPTPSSYDLGKSTGSLNSDLSMTSVALLANAKRKRTRGREECLSPRDSRSEEGYFGKEAGKATGRYVLAGQIESPGMASKHEANEHLDDSVYSDINYRRALASHRPLQESESPMAPTVTGPQGWSSYALNTIGGVVGKVWHFCTAGAFRGFYAGGGVGYELKAPGEQRGGKPWCNEDDIPTLQEAPDFTSHAPEYHDESPPESPQDVYSRSTAKRRQTGEKDELGRNWVMVEETSDISRSPKPHNARQLPSARVARHSALPVSTATGNRRISVPISRLGTANFSQYRRSSLRISHAGSPKLNPREPASYASPRCPVRPSTPASGSRIPVAVQPNHSTATRPGSGQSRVPSSITPAQPTHHSQSYHRRNLSMASVGSGASVARGHGRRKSLDVDDIQASPRLDPEAKQLAQKKLASEREVDARVDLLNARMTDMIRQCKEALGSKIEVFDVDEKGATWEDDDYYY</sequence>
<keyword evidence="3" id="KW-1185">Reference proteome</keyword>
<evidence type="ECO:0000313" key="3">
    <source>
        <dbReference type="Proteomes" id="UP001217918"/>
    </source>
</evidence>
<dbReference type="AlphaFoldDB" id="A0AAD9I6R9"/>